<evidence type="ECO:0000259" key="19">
    <source>
        <dbReference type="PROSITE" id="PS50994"/>
    </source>
</evidence>
<evidence type="ECO:0000256" key="14">
    <source>
        <dbReference type="ARBA" id="ARBA00023113"/>
    </source>
</evidence>
<keyword evidence="6" id="KW-0547">Nucleotide-binding</keyword>
<keyword evidence="3" id="KW-0645">Protease</keyword>
<dbReference type="InterPro" id="IPR001878">
    <property type="entry name" value="Znf_CCHC"/>
</dbReference>
<accession>A0AAV1T9M9</accession>
<comment type="caution">
    <text evidence="20">The sequence shown here is derived from an EMBL/GenBank/DDBJ whole genome shotgun (WGS) entry which is preliminary data.</text>
</comment>
<dbReference type="GO" id="GO:0004519">
    <property type="term" value="F:endonuclease activity"/>
    <property type="evidence" value="ECO:0007669"/>
    <property type="project" value="UniProtKB-KW"/>
</dbReference>
<keyword evidence="2" id="KW-1188">Viral release from host cell</keyword>
<dbReference type="Pfam" id="PF13976">
    <property type="entry name" value="gag_pre-integrs"/>
    <property type="match status" value="1"/>
</dbReference>
<feature type="domain" description="Integrase catalytic" evidence="19">
    <location>
        <begin position="446"/>
        <end position="612"/>
    </location>
</feature>
<dbReference type="InterPro" id="IPR057670">
    <property type="entry name" value="SH3_retrovirus"/>
</dbReference>
<keyword evidence="10" id="KW-0460">Magnesium</keyword>
<gene>
    <name evidence="20" type="ORF">PM001_LOCUS3033</name>
</gene>
<keyword evidence="12" id="KW-0695">RNA-directed DNA polymerase</keyword>
<evidence type="ECO:0000256" key="12">
    <source>
        <dbReference type="ARBA" id="ARBA00022918"/>
    </source>
</evidence>
<feature type="region of interest" description="Disordered" evidence="17">
    <location>
        <begin position="816"/>
        <end position="851"/>
    </location>
</feature>
<evidence type="ECO:0000256" key="17">
    <source>
        <dbReference type="SAM" id="MobiDB-lite"/>
    </source>
</evidence>
<keyword evidence="13" id="KW-0239">DNA-directed DNA polymerase</keyword>
<dbReference type="PANTHER" id="PTHR42648:SF11">
    <property type="entry name" value="TRANSPOSON TY4-P GAG-POL POLYPROTEIN"/>
    <property type="match status" value="1"/>
</dbReference>
<evidence type="ECO:0008006" key="22">
    <source>
        <dbReference type="Google" id="ProtNLM"/>
    </source>
</evidence>
<dbReference type="EMBL" id="CAKLBY020000029">
    <property type="protein sequence ID" value="CAK7905065.1"/>
    <property type="molecule type" value="Genomic_DNA"/>
</dbReference>
<dbReference type="GO" id="GO:0008233">
    <property type="term" value="F:peptidase activity"/>
    <property type="evidence" value="ECO:0007669"/>
    <property type="project" value="UniProtKB-KW"/>
</dbReference>
<comment type="function">
    <text evidence="1">The aspartyl protease (PR) mediates the proteolytic cleavages of the Gag and Gag-Pol polyproteins after assembly of the VLP.</text>
</comment>
<sequence>MTLARKDLLDHVMVKPESAVLRELPEWKVADMKALAVLVKLLSPTYQCMVRECETALEAWEVLQTFFAKKNLHNRVQLRKQLHEFVMETGTSLMDHLLKFDELCLKLMAAGDSMDADEKLVLLLGSLSSEYDDMVRIIEAHSNVTLLDAKEMLRREYDTLQKRDKKETAFTAHAQPNVNRRFQGNRGHHGRQHDKYRNQAFSRRNDNARFQGKCFTCGKHGHKRSQCHSVKQSRSGDEFVFSASSEKLKSSATWLLDSGASRHMTDDERDFVEYENLTTPISITVANGQHLMAKGTGSVRFVLENGRTVMLKKVLHVPKLDKKLVSVPALTSGGVLVQFKRNQAVLTSNGITVAVINRVGKLFAWNVKQDVVLKAYKAESTTKEDDESGPWHARLGHVSTSKLNQVMKACDGITKLSATEDGVCDGCSRGKMTNSPFRHTSGSTVKTSQPLEIVHTDLMGPMNPKSKGGALYVLTFIDDYSRFVYVYLLAAKSQVFERFQDFRVMVETQTDRKIKCIRSDNGGEFTSYRFNKYYVNHGIIHQTSVSYTPQQNGLAERMNRTLAEMACSMLSHMEVDIMWWGEAVMTAAHTLNRIPNTARPNKSSFEVMNGSKPDLSYFRVFGSTGYTRVADCKRTKWDNKANKCIFLGYSETSKAYRVWDVDREQLVVTRSVTLDERPPSRYKNIVVSENCVKITQQHEERDENAVNVPISADSHDAEDMAVDGADDVGPSWEDMVVDAYGEDNRSENLEIVPIEGERTDERTGETIRKLRTLSGGVDEKGHQRTHMLQDICDRSNAIVPREEQYNQEDRLEVYTGSSKRRLSDDSYPRLLKSDNSGHGRGNLPLLTDGHVADNEDDADVVEPEAKRQCMDDFEISLSATVVPTTYNEAIQSSESKQWKAAILTEIQAHERNHTWDVVRRPSGVKVIGNKWVFGHKYEICDTTI</sequence>
<keyword evidence="13" id="KW-0548">Nucleotidyltransferase</keyword>
<evidence type="ECO:0000313" key="20">
    <source>
        <dbReference type="EMBL" id="CAK7905065.1"/>
    </source>
</evidence>
<evidence type="ECO:0000259" key="18">
    <source>
        <dbReference type="PROSITE" id="PS50158"/>
    </source>
</evidence>
<evidence type="ECO:0000256" key="3">
    <source>
        <dbReference type="ARBA" id="ARBA00022670"/>
    </source>
</evidence>
<dbReference type="InterPro" id="IPR001584">
    <property type="entry name" value="Integrase_cat-core"/>
</dbReference>
<dbReference type="GO" id="GO:0006508">
    <property type="term" value="P:proteolysis"/>
    <property type="evidence" value="ECO:0007669"/>
    <property type="project" value="UniProtKB-KW"/>
</dbReference>
<dbReference type="Pfam" id="PF22936">
    <property type="entry name" value="Pol_BBD"/>
    <property type="match status" value="1"/>
</dbReference>
<organism evidence="20 21">
    <name type="scientific">Peronospora matthiolae</name>
    <dbReference type="NCBI Taxonomy" id="2874970"/>
    <lineage>
        <taxon>Eukaryota</taxon>
        <taxon>Sar</taxon>
        <taxon>Stramenopiles</taxon>
        <taxon>Oomycota</taxon>
        <taxon>Peronosporomycetes</taxon>
        <taxon>Peronosporales</taxon>
        <taxon>Peronosporaceae</taxon>
        <taxon>Peronospora</taxon>
    </lineage>
</organism>
<keyword evidence="4" id="KW-0540">Nuclease</keyword>
<evidence type="ECO:0000256" key="9">
    <source>
        <dbReference type="ARBA" id="ARBA00022840"/>
    </source>
</evidence>
<feature type="region of interest" description="Disordered" evidence="17">
    <location>
        <begin position="180"/>
        <end position="199"/>
    </location>
</feature>
<keyword evidence="13" id="KW-0808">Transferase</keyword>
<dbReference type="AlphaFoldDB" id="A0AAV1T9M9"/>
<keyword evidence="9" id="KW-0067">ATP-binding</keyword>
<keyword evidence="16" id="KW-0862">Zinc</keyword>
<evidence type="ECO:0000256" key="11">
    <source>
        <dbReference type="ARBA" id="ARBA00022908"/>
    </source>
</evidence>
<dbReference type="GO" id="GO:0008270">
    <property type="term" value="F:zinc ion binding"/>
    <property type="evidence" value="ECO:0007669"/>
    <property type="project" value="UniProtKB-KW"/>
</dbReference>
<dbReference type="GO" id="GO:0005524">
    <property type="term" value="F:ATP binding"/>
    <property type="evidence" value="ECO:0007669"/>
    <property type="project" value="UniProtKB-KW"/>
</dbReference>
<dbReference type="PROSITE" id="PS50158">
    <property type="entry name" value="ZF_CCHC"/>
    <property type="match status" value="1"/>
</dbReference>
<dbReference type="GO" id="GO:0003676">
    <property type="term" value="F:nucleic acid binding"/>
    <property type="evidence" value="ECO:0007669"/>
    <property type="project" value="InterPro"/>
</dbReference>
<evidence type="ECO:0000256" key="4">
    <source>
        <dbReference type="ARBA" id="ARBA00022722"/>
    </source>
</evidence>
<evidence type="ECO:0000256" key="8">
    <source>
        <dbReference type="ARBA" id="ARBA00022801"/>
    </source>
</evidence>
<dbReference type="Pfam" id="PF00665">
    <property type="entry name" value="rve"/>
    <property type="match status" value="1"/>
</dbReference>
<keyword evidence="8" id="KW-0378">Hydrolase</keyword>
<dbReference type="InterPro" id="IPR036397">
    <property type="entry name" value="RNaseH_sf"/>
</dbReference>
<keyword evidence="16" id="KW-0863">Zinc-finger</keyword>
<dbReference type="InterPro" id="IPR025724">
    <property type="entry name" value="GAG-pre-integrase_dom"/>
</dbReference>
<feature type="domain" description="CCHC-type" evidence="18">
    <location>
        <begin position="213"/>
        <end position="227"/>
    </location>
</feature>
<reference evidence="20" key="1">
    <citation type="submission" date="2024-01" db="EMBL/GenBank/DDBJ databases">
        <authorList>
            <person name="Webb A."/>
        </authorList>
    </citation>
    <scope>NUCLEOTIDE SEQUENCE</scope>
    <source>
        <strain evidence="20">Pm1</strain>
    </source>
</reference>
<dbReference type="GO" id="GO:0015074">
    <property type="term" value="P:DNA integration"/>
    <property type="evidence" value="ECO:0007669"/>
    <property type="project" value="UniProtKB-KW"/>
</dbReference>
<evidence type="ECO:0000256" key="16">
    <source>
        <dbReference type="PROSITE-ProRule" id="PRU00047"/>
    </source>
</evidence>
<name>A0AAV1T9M9_9STRA</name>
<dbReference type="GO" id="GO:0003964">
    <property type="term" value="F:RNA-directed DNA polymerase activity"/>
    <property type="evidence" value="ECO:0007669"/>
    <property type="project" value="UniProtKB-KW"/>
</dbReference>
<dbReference type="Gene3D" id="3.30.420.10">
    <property type="entry name" value="Ribonuclease H-like superfamily/Ribonuclease H"/>
    <property type="match status" value="1"/>
</dbReference>
<dbReference type="InterPro" id="IPR039537">
    <property type="entry name" value="Retrotran_Ty1/copia-like"/>
</dbReference>
<evidence type="ECO:0000256" key="6">
    <source>
        <dbReference type="ARBA" id="ARBA00022741"/>
    </source>
</evidence>
<keyword evidence="5" id="KW-0479">Metal-binding</keyword>
<evidence type="ECO:0000256" key="7">
    <source>
        <dbReference type="ARBA" id="ARBA00022759"/>
    </source>
</evidence>
<dbReference type="SUPFAM" id="SSF53098">
    <property type="entry name" value="Ribonuclease H-like"/>
    <property type="match status" value="1"/>
</dbReference>
<evidence type="ECO:0000313" key="21">
    <source>
        <dbReference type="Proteomes" id="UP001162060"/>
    </source>
</evidence>
<evidence type="ECO:0000256" key="2">
    <source>
        <dbReference type="ARBA" id="ARBA00022612"/>
    </source>
</evidence>
<dbReference type="InterPro" id="IPR054722">
    <property type="entry name" value="PolX-like_BBD"/>
</dbReference>
<dbReference type="GO" id="GO:0006310">
    <property type="term" value="P:DNA recombination"/>
    <property type="evidence" value="ECO:0007669"/>
    <property type="project" value="UniProtKB-KW"/>
</dbReference>
<keyword evidence="11" id="KW-0229">DNA integration</keyword>
<keyword evidence="14" id="KW-0917">Virion maturation</keyword>
<dbReference type="GO" id="GO:0003887">
    <property type="term" value="F:DNA-directed DNA polymerase activity"/>
    <property type="evidence" value="ECO:0007669"/>
    <property type="project" value="UniProtKB-KW"/>
</dbReference>
<evidence type="ECO:0000256" key="5">
    <source>
        <dbReference type="ARBA" id="ARBA00022723"/>
    </source>
</evidence>
<evidence type="ECO:0000256" key="15">
    <source>
        <dbReference type="ARBA" id="ARBA00023172"/>
    </source>
</evidence>
<proteinExistence type="predicted"/>
<keyword evidence="15" id="KW-0233">DNA recombination</keyword>
<evidence type="ECO:0000256" key="10">
    <source>
        <dbReference type="ARBA" id="ARBA00022842"/>
    </source>
</evidence>
<dbReference type="Pfam" id="PF25597">
    <property type="entry name" value="SH3_retrovirus"/>
    <property type="match status" value="1"/>
</dbReference>
<dbReference type="Pfam" id="PF14223">
    <property type="entry name" value="Retrotran_gag_2"/>
    <property type="match status" value="1"/>
</dbReference>
<dbReference type="Proteomes" id="UP001162060">
    <property type="component" value="Unassembled WGS sequence"/>
</dbReference>
<protein>
    <recommendedName>
        <fullName evidence="22">Polyprotein</fullName>
    </recommendedName>
</protein>
<evidence type="ECO:0000256" key="13">
    <source>
        <dbReference type="ARBA" id="ARBA00022932"/>
    </source>
</evidence>
<feature type="compositionally biased region" description="Basic and acidic residues" evidence="17">
    <location>
        <begin position="821"/>
        <end position="837"/>
    </location>
</feature>
<dbReference type="PROSITE" id="PS50994">
    <property type="entry name" value="INTEGRASE"/>
    <property type="match status" value="1"/>
</dbReference>
<evidence type="ECO:0000256" key="1">
    <source>
        <dbReference type="ARBA" id="ARBA00002180"/>
    </source>
</evidence>
<dbReference type="InterPro" id="IPR012337">
    <property type="entry name" value="RNaseH-like_sf"/>
</dbReference>
<keyword evidence="7" id="KW-0255">Endonuclease</keyword>
<dbReference type="PANTHER" id="PTHR42648">
    <property type="entry name" value="TRANSPOSASE, PUTATIVE-RELATED"/>
    <property type="match status" value="1"/>
</dbReference>